<dbReference type="GO" id="GO:0061685">
    <property type="term" value="F:diphthine methylesterase activity"/>
    <property type="evidence" value="ECO:0007669"/>
    <property type="project" value="UniProtKB-EC"/>
</dbReference>
<protein>
    <recommendedName>
        <fullName evidence="6">methylated diphthine methylhydrolase</fullName>
        <ecNumber evidence="6">3.1.1.97</ecNumber>
    </recommendedName>
</protein>
<evidence type="ECO:0000256" key="5">
    <source>
        <dbReference type="ARBA" id="ARBA00038092"/>
    </source>
</evidence>
<dbReference type="SUPFAM" id="SSF50978">
    <property type="entry name" value="WD40 repeat-like"/>
    <property type="match status" value="1"/>
</dbReference>
<keyword evidence="8" id="KW-0489">Methyltransferase</keyword>
<dbReference type="Gene3D" id="2.130.10.10">
    <property type="entry name" value="YVTN repeat-like/Quinoprotein amine dehydrogenase"/>
    <property type="match status" value="1"/>
</dbReference>
<comment type="caution">
    <text evidence="8">The sequence shown here is derived from an EMBL/GenBank/DDBJ whole genome shotgun (WGS) entry which is preliminary data.</text>
</comment>
<dbReference type="InterPro" id="IPR052415">
    <property type="entry name" value="Diphthine_MTase"/>
</dbReference>
<dbReference type="EC" id="3.1.1.97" evidence="6"/>
<keyword evidence="3" id="KW-0677">Repeat</keyword>
<evidence type="ECO:0000256" key="1">
    <source>
        <dbReference type="ARBA" id="ARBA00005156"/>
    </source>
</evidence>
<dbReference type="SMART" id="SM00320">
    <property type="entry name" value="WD40"/>
    <property type="match status" value="3"/>
</dbReference>
<dbReference type="GO" id="GO:0008168">
    <property type="term" value="F:methyltransferase activity"/>
    <property type="evidence" value="ECO:0007669"/>
    <property type="project" value="UniProtKB-KW"/>
</dbReference>
<comment type="catalytic activity">
    <reaction evidence="7">
        <text>diphthine methyl ester-[translation elongation factor 2] + H2O = diphthine-[translation elongation factor 2] + methanol + H(+)</text>
        <dbReference type="Rhea" id="RHEA:42656"/>
        <dbReference type="Rhea" id="RHEA-COMP:10172"/>
        <dbReference type="Rhea" id="RHEA-COMP:10173"/>
        <dbReference type="ChEBI" id="CHEBI:15377"/>
        <dbReference type="ChEBI" id="CHEBI:15378"/>
        <dbReference type="ChEBI" id="CHEBI:17790"/>
        <dbReference type="ChEBI" id="CHEBI:79005"/>
        <dbReference type="ChEBI" id="CHEBI:82696"/>
        <dbReference type="EC" id="3.1.1.97"/>
    </reaction>
</comment>
<evidence type="ECO:0000256" key="3">
    <source>
        <dbReference type="ARBA" id="ARBA00022737"/>
    </source>
</evidence>
<dbReference type="EMBL" id="CAKXYY010000005">
    <property type="protein sequence ID" value="CAH2352029.1"/>
    <property type="molecule type" value="Genomic_DNA"/>
</dbReference>
<evidence type="ECO:0000256" key="7">
    <source>
        <dbReference type="ARBA" id="ARBA00047551"/>
    </source>
</evidence>
<evidence type="ECO:0000256" key="4">
    <source>
        <dbReference type="ARBA" id="ARBA00022801"/>
    </source>
</evidence>
<proteinExistence type="inferred from homology"/>
<gene>
    <name evidence="8" type="ORF">CLIB1423_05S04016</name>
</gene>
<dbReference type="GO" id="GO:0017183">
    <property type="term" value="P:protein histidyl modification to diphthamide"/>
    <property type="evidence" value="ECO:0007669"/>
    <property type="project" value="TreeGrafter"/>
</dbReference>
<keyword evidence="2" id="KW-0853">WD repeat</keyword>
<organism evidence="8 9">
    <name type="scientific">[Candida] railenensis</name>
    <dbReference type="NCBI Taxonomy" id="45579"/>
    <lineage>
        <taxon>Eukaryota</taxon>
        <taxon>Fungi</taxon>
        <taxon>Dikarya</taxon>
        <taxon>Ascomycota</taxon>
        <taxon>Saccharomycotina</taxon>
        <taxon>Pichiomycetes</taxon>
        <taxon>Debaryomycetaceae</taxon>
        <taxon>Kurtzmaniella</taxon>
    </lineage>
</organism>
<dbReference type="GO" id="GO:0032259">
    <property type="term" value="P:methylation"/>
    <property type="evidence" value="ECO:0007669"/>
    <property type="project" value="UniProtKB-KW"/>
</dbReference>
<keyword evidence="4" id="KW-0378">Hydrolase</keyword>
<comment type="similarity">
    <text evidence="5">Belongs to the DPH7 family.</text>
</comment>
<accession>A0A9P0VXH8</accession>
<comment type="pathway">
    <text evidence="1">Protein modification; peptidyl-diphthamide biosynthesis.</text>
</comment>
<dbReference type="Proteomes" id="UP000837801">
    <property type="component" value="Unassembled WGS sequence"/>
</dbReference>
<dbReference type="InterPro" id="IPR001680">
    <property type="entry name" value="WD40_rpt"/>
</dbReference>
<name>A0A9P0VXH8_9ASCO</name>
<evidence type="ECO:0000256" key="2">
    <source>
        <dbReference type="ARBA" id="ARBA00022574"/>
    </source>
</evidence>
<dbReference type="OrthoDB" id="1930760at2759"/>
<keyword evidence="8" id="KW-0808">Transferase</keyword>
<evidence type="ECO:0000256" key="6">
    <source>
        <dbReference type="ARBA" id="ARBA00039131"/>
    </source>
</evidence>
<dbReference type="AlphaFoldDB" id="A0A9P0VXH8"/>
<sequence>MSIETSRRISGIKTQLPPCCLQIHEDNTVLIGTYQLEKESGTRHGSVEVYKFDQENLAKVSTIHTAGAVLDIKINPHDSSNVVTAHSTGNLMVWKYENGSISEINDMHIFEPDTLVTSIFFSPLSANLLLATLTTGESAIINIETGTLTMLHTQHNLECWTGSFGEVGQLQNVVYTGGDDARAIAHDLRTNEMIWSTNTRHHTAGVVSILSPGPNWNSSNGSQIWTGSYDDHLRVFDLRVTDKVNPALMVGIFPRALKEENLGGGVWRLIPSKVDRDDRVLICCMYDGARIAQPDSENDFSVTRYFKGDHESMCYGGDWTNEGERVVTCSFYDNIVQTWSPDLIE</sequence>
<keyword evidence="9" id="KW-1185">Reference proteome</keyword>
<evidence type="ECO:0000313" key="9">
    <source>
        <dbReference type="Proteomes" id="UP000837801"/>
    </source>
</evidence>
<dbReference type="PANTHER" id="PTHR46042:SF1">
    <property type="entry name" value="DIPHTHINE METHYLTRANSFERASE"/>
    <property type="match status" value="1"/>
</dbReference>
<dbReference type="InterPro" id="IPR015943">
    <property type="entry name" value="WD40/YVTN_repeat-like_dom_sf"/>
</dbReference>
<reference evidence="8" key="1">
    <citation type="submission" date="2022-03" db="EMBL/GenBank/DDBJ databases">
        <authorList>
            <person name="Legras J.-L."/>
            <person name="Devillers H."/>
            <person name="Grondin C."/>
        </authorList>
    </citation>
    <scope>NUCLEOTIDE SEQUENCE</scope>
    <source>
        <strain evidence="8">CLIB 1423</strain>
    </source>
</reference>
<dbReference type="InterPro" id="IPR036322">
    <property type="entry name" value="WD40_repeat_dom_sf"/>
</dbReference>
<dbReference type="PANTHER" id="PTHR46042">
    <property type="entry name" value="DIPHTHINE METHYLTRANSFERASE"/>
    <property type="match status" value="1"/>
</dbReference>
<evidence type="ECO:0000313" key="8">
    <source>
        <dbReference type="EMBL" id="CAH2352029.1"/>
    </source>
</evidence>
<dbReference type="GO" id="GO:0005737">
    <property type="term" value="C:cytoplasm"/>
    <property type="evidence" value="ECO:0007669"/>
    <property type="project" value="TreeGrafter"/>
</dbReference>